<evidence type="ECO:0000256" key="1">
    <source>
        <dbReference type="ARBA" id="ARBA00004370"/>
    </source>
</evidence>
<dbReference type="PANTHER" id="PTHR11910">
    <property type="entry name" value="ATP SYNTHASE DELTA CHAIN"/>
    <property type="match status" value="1"/>
</dbReference>
<dbReference type="SUPFAM" id="SSF47928">
    <property type="entry name" value="N-terminal domain of the delta subunit of the F1F0-ATP synthase"/>
    <property type="match status" value="1"/>
</dbReference>
<comment type="function">
    <text evidence="7">F(1)F(0) ATP synthase produces ATP from ADP in the presence of a proton or sodium gradient. F-type ATPases consist of two structural domains, F(1) containing the extramembraneous catalytic core and F(0) containing the membrane proton channel, linked together by a central stalk and a peripheral stalk. During catalysis, ATP synthesis in the catalytic domain of F(1) is coupled via a rotary mechanism of the central stalk subunits to proton translocation.</text>
</comment>
<evidence type="ECO:0000256" key="7">
    <source>
        <dbReference type="HAMAP-Rule" id="MF_01416"/>
    </source>
</evidence>
<dbReference type="OrthoDB" id="9802471at2"/>
<protein>
    <recommendedName>
        <fullName evidence="7">ATP synthase subunit delta</fullName>
    </recommendedName>
    <alternativeName>
        <fullName evidence="7">ATP synthase F(1) sector subunit delta</fullName>
    </alternativeName>
    <alternativeName>
        <fullName evidence="7">F-type ATPase subunit delta</fullName>
        <shortName evidence="7">F-ATPase subunit delta</shortName>
    </alternativeName>
</protein>
<keyword evidence="6 7" id="KW-0066">ATP synthesis</keyword>
<reference evidence="8 9" key="1">
    <citation type="submission" date="2019-07" db="EMBL/GenBank/DDBJ databases">
        <title>Whole genome shotgun sequence of Segetibacter aerophilus NBRC 106135.</title>
        <authorList>
            <person name="Hosoyama A."/>
            <person name="Uohara A."/>
            <person name="Ohji S."/>
            <person name="Ichikawa N."/>
        </authorList>
    </citation>
    <scope>NUCLEOTIDE SEQUENCE [LARGE SCALE GENOMIC DNA]</scope>
    <source>
        <strain evidence="8 9">NBRC 106135</strain>
    </source>
</reference>
<evidence type="ECO:0000256" key="5">
    <source>
        <dbReference type="ARBA" id="ARBA00023136"/>
    </source>
</evidence>
<dbReference type="RefSeq" id="WP_147203488.1">
    <property type="nucleotide sequence ID" value="NZ_BJYT01000006.1"/>
</dbReference>
<comment type="function">
    <text evidence="7">This protein is part of the stalk that links CF(0) to CF(1). It either transmits conformational changes from CF(0) to CF(1) or is implicated in proton conduction.</text>
</comment>
<dbReference type="Pfam" id="PF00213">
    <property type="entry name" value="OSCP"/>
    <property type="match status" value="1"/>
</dbReference>
<keyword evidence="7" id="KW-0139">CF(1)</keyword>
<dbReference type="AlphaFoldDB" id="A0A512BBR0"/>
<dbReference type="Gene3D" id="1.10.520.20">
    <property type="entry name" value="N-terminal domain of the delta subunit of the F1F0-ATP synthase"/>
    <property type="match status" value="1"/>
</dbReference>
<evidence type="ECO:0000313" key="8">
    <source>
        <dbReference type="EMBL" id="GEO09364.1"/>
    </source>
</evidence>
<sequence>MLNPRLAGRYAKSLVDLSTERNELEAVYNDMQYLKAVCKASRPFVALLKSPVIPIDKKSHALTAVTTGKISTLTAAFNQLLINKNREFYLPEIVDAFIDQYNVIKGINKIKLTTAAPLSDEVKNEILSKIKTQTPIERIELEAVVNEDLIGGFVLEYNNNLVDASIQRELRDIKKQFDKNMYVQQIR</sequence>
<dbReference type="InterPro" id="IPR000711">
    <property type="entry name" value="ATPase_OSCP/dsu"/>
</dbReference>
<keyword evidence="3 7" id="KW-0375">Hydrogen ion transport</keyword>
<dbReference type="PRINTS" id="PR00125">
    <property type="entry name" value="ATPASEDELTA"/>
</dbReference>
<evidence type="ECO:0000313" key="9">
    <source>
        <dbReference type="Proteomes" id="UP000321513"/>
    </source>
</evidence>
<dbReference type="PROSITE" id="PS00389">
    <property type="entry name" value="ATPASE_DELTA"/>
    <property type="match status" value="1"/>
</dbReference>
<dbReference type="HAMAP" id="MF_01416">
    <property type="entry name" value="ATP_synth_delta_bact"/>
    <property type="match status" value="1"/>
</dbReference>
<dbReference type="InterPro" id="IPR026015">
    <property type="entry name" value="ATP_synth_OSCP/delta_N_sf"/>
</dbReference>
<gene>
    <name evidence="7 8" type="primary">atpH</name>
    <name evidence="8" type="ORF">SAE01_18600</name>
</gene>
<keyword evidence="7" id="KW-1003">Cell membrane</keyword>
<evidence type="ECO:0000256" key="4">
    <source>
        <dbReference type="ARBA" id="ARBA00023065"/>
    </source>
</evidence>
<accession>A0A512BBR0</accession>
<keyword evidence="9" id="KW-1185">Reference proteome</keyword>
<dbReference type="GO" id="GO:0005886">
    <property type="term" value="C:plasma membrane"/>
    <property type="evidence" value="ECO:0007669"/>
    <property type="project" value="UniProtKB-SubCell"/>
</dbReference>
<dbReference type="EMBL" id="BJYT01000006">
    <property type="protein sequence ID" value="GEO09364.1"/>
    <property type="molecule type" value="Genomic_DNA"/>
</dbReference>
<keyword evidence="5 7" id="KW-0472">Membrane</keyword>
<organism evidence="8 9">
    <name type="scientific">Segetibacter aerophilus</name>
    <dbReference type="NCBI Taxonomy" id="670293"/>
    <lineage>
        <taxon>Bacteria</taxon>
        <taxon>Pseudomonadati</taxon>
        <taxon>Bacteroidota</taxon>
        <taxon>Chitinophagia</taxon>
        <taxon>Chitinophagales</taxon>
        <taxon>Chitinophagaceae</taxon>
        <taxon>Segetibacter</taxon>
    </lineage>
</organism>
<dbReference type="GO" id="GO:0046933">
    <property type="term" value="F:proton-transporting ATP synthase activity, rotational mechanism"/>
    <property type="evidence" value="ECO:0007669"/>
    <property type="project" value="UniProtKB-UniRule"/>
</dbReference>
<keyword evidence="2 7" id="KW-0813">Transport</keyword>
<comment type="caution">
    <text evidence="8">The sequence shown here is derived from an EMBL/GenBank/DDBJ whole genome shotgun (WGS) entry which is preliminary data.</text>
</comment>
<keyword evidence="4 7" id="KW-0406">Ion transport</keyword>
<name>A0A512BBR0_9BACT</name>
<dbReference type="Proteomes" id="UP000321513">
    <property type="component" value="Unassembled WGS sequence"/>
</dbReference>
<proteinExistence type="inferred from homology"/>
<dbReference type="NCBIfam" id="TIGR01145">
    <property type="entry name" value="ATP_synt_delta"/>
    <property type="match status" value="1"/>
</dbReference>
<evidence type="ECO:0000256" key="6">
    <source>
        <dbReference type="ARBA" id="ARBA00023310"/>
    </source>
</evidence>
<dbReference type="InterPro" id="IPR020781">
    <property type="entry name" value="ATPase_OSCP/d_CS"/>
</dbReference>
<evidence type="ECO:0000256" key="3">
    <source>
        <dbReference type="ARBA" id="ARBA00022781"/>
    </source>
</evidence>
<evidence type="ECO:0000256" key="2">
    <source>
        <dbReference type="ARBA" id="ARBA00022448"/>
    </source>
</evidence>
<comment type="similarity">
    <text evidence="7">Belongs to the ATPase delta chain family.</text>
</comment>
<dbReference type="GO" id="GO:0045259">
    <property type="term" value="C:proton-transporting ATP synthase complex"/>
    <property type="evidence" value="ECO:0007669"/>
    <property type="project" value="UniProtKB-KW"/>
</dbReference>
<comment type="subcellular location">
    <subcellularLocation>
        <location evidence="7">Cell membrane</location>
        <topology evidence="7">Peripheral membrane protein</topology>
    </subcellularLocation>
    <subcellularLocation>
        <location evidence="1">Membrane</location>
    </subcellularLocation>
</comment>